<dbReference type="GO" id="GO:0003676">
    <property type="term" value="F:nucleic acid binding"/>
    <property type="evidence" value="ECO:0007669"/>
    <property type="project" value="InterPro"/>
</dbReference>
<dbReference type="InterPro" id="IPR012340">
    <property type="entry name" value="NA-bd_OB-fold"/>
</dbReference>
<evidence type="ECO:0000313" key="3">
    <source>
        <dbReference type="EMBL" id="CDL90410.1"/>
    </source>
</evidence>
<dbReference type="RefSeq" id="WP_017895961.1">
    <property type="nucleotide sequence ID" value="NZ_CBXI010000006.1"/>
</dbReference>
<evidence type="ECO:0000259" key="2">
    <source>
        <dbReference type="PROSITE" id="PS50126"/>
    </source>
</evidence>
<dbReference type="InterPro" id="IPR040764">
    <property type="entry name" value="CvfB_WH"/>
</dbReference>
<sequence length="289" mass="33137">MINLGEINHLKIIRKPDFGYYLDAQTGNTDDDVLLPNGNALKSDMNIGDEVDVFIYKDSKDRLVATMKTPLAKSGDIAYLKVVSNADFGSFIDIGLERDVFVPMAEQKYKLIPEASYLFYIYADRSNRLAATTNIDKYLINIDIDNEDEIINNNYRIGDELYGIVYGFQTNGSAMIAIDKKYRGIILKNEYFTRIEPGQKLKLRIKKIYDDGKLVLTPRKRPGQERLSLEDTILKYLKDHKGFMPYNDKSSPEEIRKVFHESKNYFKNALGGLMKKKLIDQDKSGTKLL</sequence>
<dbReference type="PANTHER" id="PTHR37296">
    <property type="entry name" value="CONSERVED VIRULENCE FACTOR B"/>
    <property type="match status" value="1"/>
</dbReference>
<dbReference type="Gene3D" id="1.10.10.10">
    <property type="entry name" value="Winged helix-like DNA-binding domain superfamily/Winged helix DNA-binding domain"/>
    <property type="match status" value="1"/>
</dbReference>
<dbReference type="InterPro" id="IPR003029">
    <property type="entry name" value="S1_domain"/>
</dbReference>
<organism evidence="3 4">
    <name type="scientific">Clostridium tyrobutyricum DIVETGP</name>
    <dbReference type="NCBI Taxonomy" id="1408889"/>
    <lineage>
        <taxon>Bacteria</taxon>
        <taxon>Bacillati</taxon>
        <taxon>Bacillota</taxon>
        <taxon>Clostridia</taxon>
        <taxon>Eubacteriales</taxon>
        <taxon>Clostridiaceae</taxon>
        <taxon>Clostridium</taxon>
    </lineage>
</organism>
<dbReference type="PIRSF" id="PIRSF012524">
    <property type="entry name" value="YitL_S1"/>
    <property type="match status" value="1"/>
</dbReference>
<dbReference type="Proteomes" id="UP000019482">
    <property type="component" value="Unassembled WGS sequence"/>
</dbReference>
<evidence type="ECO:0000256" key="1">
    <source>
        <dbReference type="PIRNR" id="PIRNR012524"/>
    </source>
</evidence>
<accession>W6N3F4</accession>
<dbReference type="PANTHER" id="PTHR37296:SF1">
    <property type="entry name" value="CONSERVED VIRULENCE FACTOR B"/>
    <property type="match status" value="1"/>
</dbReference>
<gene>
    <name evidence="3" type="ORF">CTDIVETGP_0480</name>
</gene>
<dbReference type="SMART" id="SM00316">
    <property type="entry name" value="S1"/>
    <property type="match status" value="3"/>
</dbReference>
<dbReference type="InterPro" id="IPR036388">
    <property type="entry name" value="WH-like_DNA-bd_sf"/>
</dbReference>
<dbReference type="EMBL" id="CBXI010000006">
    <property type="protein sequence ID" value="CDL90410.1"/>
    <property type="molecule type" value="Genomic_DNA"/>
</dbReference>
<keyword evidence="4" id="KW-1185">Reference proteome</keyword>
<protein>
    <recommendedName>
        <fullName evidence="2">S1 motif domain-containing protein</fullName>
    </recommendedName>
</protein>
<dbReference type="PROSITE" id="PS50126">
    <property type="entry name" value="S1"/>
    <property type="match status" value="1"/>
</dbReference>
<evidence type="ECO:0000313" key="4">
    <source>
        <dbReference type="Proteomes" id="UP000019482"/>
    </source>
</evidence>
<dbReference type="OrthoDB" id="9801597at2"/>
<dbReference type="InterPro" id="IPR014464">
    <property type="entry name" value="CvfB_fam"/>
</dbReference>
<comment type="caution">
    <text evidence="3">The sequence shown here is derived from an EMBL/GenBank/DDBJ whole genome shotgun (WGS) entry which is preliminary data.</text>
</comment>
<dbReference type="AlphaFoldDB" id="W6N3F4"/>
<feature type="domain" description="S1 motif" evidence="2">
    <location>
        <begin position="158"/>
        <end position="219"/>
    </location>
</feature>
<name>W6N3F4_CLOTY</name>
<dbReference type="Gene3D" id="2.40.50.140">
    <property type="entry name" value="Nucleic acid-binding proteins"/>
    <property type="match status" value="1"/>
</dbReference>
<dbReference type="Pfam" id="PF13509">
    <property type="entry name" value="S1_2"/>
    <property type="match status" value="2"/>
</dbReference>
<dbReference type="GeneID" id="29420129"/>
<comment type="similarity">
    <text evidence="1">Belongs to the CvfB family.</text>
</comment>
<dbReference type="Pfam" id="PF17783">
    <property type="entry name" value="WHD_CvfB"/>
    <property type="match status" value="1"/>
</dbReference>
<dbReference type="InterPro" id="IPR039566">
    <property type="entry name" value="CvfB_S1_st"/>
</dbReference>
<proteinExistence type="inferred from homology"/>
<dbReference type="SUPFAM" id="SSF50249">
    <property type="entry name" value="Nucleic acid-binding proteins"/>
    <property type="match status" value="1"/>
</dbReference>
<reference evidence="3 4" key="1">
    <citation type="journal article" date="2015" name="Genome Announc.">
        <title>Draft Genome Sequence of Clostridium tyrobutyricum Strain DIVETGP, Isolated from Cow's Milk for Grana Padano Production.</title>
        <authorList>
            <person name="Soggiu A."/>
            <person name="Piras C."/>
            <person name="Gaiarsa S."/>
            <person name="Sassera D."/>
            <person name="Roncada P."/>
            <person name="Bendixen E."/>
            <person name="Brasca M."/>
            <person name="Bonizzi L."/>
        </authorList>
    </citation>
    <scope>NUCLEOTIDE SEQUENCE [LARGE SCALE GENOMIC DNA]</scope>
    <source>
        <strain evidence="3 4">DIVETGP</strain>
    </source>
</reference>